<feature type="transmembrane region" description="Helical" evidence="10">
    <location>
        <begin position="187"/>
        <end position="206"/>
    </location>
</feature>
<evidence type="ECO:0000313" key="13">
    <source>
        <dbReference type="Proteomes" id="UP000347681"/>
    </source>
</evidence>
<dbReference type="SFLD" id="SFLDG00002">
    <property type="entry name" value="C1.7:_P-type_atpase_like"/>
    <property type="match status" value="1"/>
</dbReference>
<dbReference type="InterPro" id="IPR023298">
    <property type="entry name" value="ATPase_P-typ_TM_dom_sf"/>
</dbReference>
<evidence type="ECO:0000259" key="11">
    <source>
        <dbReference type="PROSITE" id="PS50846"/>
    </source>
</evidence>
<dbReference type="Gene3D" id="3.40.50.1000">
    <property type="entry name" value="HAD superfamily/HAD-like"/>
    <property type="match status" value="1"/>
</dbReference>
<dbReference type="InterPro" id="IPR006121">
    <property type="entry name" value="HMA_dom"/>
</dbReference>
<dbReference type="Pfam" id="PF00702">
    <property type="entry name" value="Hydrolase"/>
    <property type="match status" value="1"/>
</dbReference>
<reference evidence="12 13" key="1">
    <citation type="journal article" date="2019" name="Nat. Med.">
        <title>A library of human gut bacterial isolates paired with longitudinal multiomics data enables mechanistic microbiome research.</title>
        <authorList>
            <person name="Poyet M."/>
            <person name="Groussin M."/>
            <person name="Gibbons S.M."/>
            <person name="Avila-Pacheco J."/>
            <person name="Jiang X."/>
            <person name="Kearney S.M."/>
            <person name="Perrotta A.R."/>
            <person name="Berdy B."/>
            <person name="Zhao S."/>
            <person name="Lieberman T.D."/>
            <person name="Swanson P.K."/>
            <person name="Smith M."/>
            <person name="Roesemann S."/>
            <person name="Alexander J.E."/>
            <person name="Rich S.A."/>
            <person name="Livny J."/>
            <person name="Vlamakis H."/>
            <person name="Clish C."/>
            <person name="Bullock K."/>
            <person name="Deik A."/>
            <person name="Scott J."/>
            <person name="Pierce K.A."/>
            <person name="Xavier R.J."/>
            <person name="Alm E.J."/>
        </authorList>
    </citation>
    <scope>NUCLEOTIDE SEQUENCE [LARGE SCALE GENOMIC DNA]</scope>
    <source>
        <strain evidence="12 13">BIOML-A5</strain>
    </source>
</reference>
<evidence type="ECO:0000256" key="3">
    <source>
        <dbReference type="ARBA" id="ARBA00022692"/>
    </source>
</evidence>
<dbReference type="FunFam" id="2.70.150.10:FF:000002">
    <property type="entry name" value="Copper-transporting ATPase 1, putative"/>
    <property type="match status" value="1"/>
</dbReference>
<dbReference type="Proteomes" id="UP000347681">
    <property type="component" value="Unassembled WGS sequence"/>
</dbReference>
<dbReference type="GO" id="GO:0005886">
    <property type="term" value="C:plasma membrane"/>
    <property type="evidence" value="ECO:0007669"/>
    <property type="project" value="UniProtKB-SubCell"/>
</dbReference>
<name>A0A5M5ZP85_9BACT</name>
<dbReference type="SUPFAM" id="SSF81653">
    <property type="entry name" value="Calcium ATPase, transduction domain A"/>
    <property type="match status" value="1"/>
</dbReference>
<feature type="transmembrane region" description="Helical" evidence="10">
    <location>
        <begin position="340"/>
        <end position="362"/>
    </location>
</feature>
<dbReference type="NCBIfam" id="TIGR01525">
    <property type="entry name" value="ATPase-IB_hvy"/>
    <property type="match status" value="1"/>
</dbReference>
<dbReference type="InterPro" id="IPR036163">
    <property type="entry name" value="HMA_dom_sf"/>
</dbReference>
<dbReference type="SFLD" id="SFLDS00003">
    <property type="entry name" value="Haloacid_Dehalogenase"/>
    <property type="match status" value="1"/>
</dbReference>
<dbReference type="PRINTS" id="PR00943">
    <property type="entry name" value="CUATPASE"/>
</dbReference>
<dbReference type="Gene3D" id="3.30.70.100">
    <property type="match status" value="2"/>
</dbReference>
<dbReference type="SFLD" id="SFLDF00027">
    <property type="entry name" value="p-type_atpase"/>
    <property type="match status" value="1"/>
</dbReference>
<feature type="transmembrane region" description="Helical" evidence="10">
    <location>
        <begin position="368"/>
        <end position="391"/>
    </location>
</feature>
<dbReference type="InterPro" id="IPR017969">
    <property type="entry name" value="Heavy-metal-associated_CS"/>
</dbReference>
<dbReference type="GO" id="GO:0012505">
    <property type="term" value="C:endomembrane system"/>
    <property type="evidence" value="ECO:0007669"/>
    <property type="project" value="UniProtKB-SubCell"/>
</dbReference>
<dbReference type="NCBIfam" id="TIGR01511">
    <property type="entry name" value="ATPase-IB1_Cu"/>
    <property type="match status" value="1"/>
</dbReference>
<comment type="subcellular location">
    <subcellularLocation>
        <location evidence="10">Cell membrane</location>
    </subcellularLocation>
    <subcellularLocation>
        <location evidence="1">Endomembrane system</location>
        <topology evidence="1">Multi-pass membrane protein</topology>
    </subcellularLocation>
</comment>
<evidence type="ECO:0000256" key="2">
    <source>
        <dbReference type="ARBA" id="ARBA00006024"/>
    </source>
</evidence>
<feature type="transmembrane region" description="Helical" evidence="10">
    <location>
        <begin position="122"/>
        <end position="140"/>
    </location>
</feature>
<keyword evidence="7" id="KW-1278">Translocase</keyword>
<keyword evidence="10" id="KW-1003">Cell membrane</keyword>
<dbReference type="Gene3D" id="3.40.1110.10">
    <property type="entry name" value="Calcium-transporting ATPase, cytoplasmic domain N"/>
    <property type="match status" value="1"/>
</dbReference>
<dbReference type="InterPro" id="IPR001757">
    <property type="entry name" value="P_typ_ATPase"/>
</dbReference>
<dbReference type="GO" id="GO:0005524">
    <property type="term" value="F:ATP binding"/>
    <property type="evidence" value="ECO:0007669"/>
    <property type="project" value="UniProtKB-UniRule"/>
</dbReference>
<feature type="transmembrane region" description="Helical" evidence="10">
    <location>
        <begin position="152"/>
        <end position="175"/>
    </location>
</feature>
<organism evidence="12 13">
    <name type="scientific">Phocaeicola dorei</name>
    <dbReference type="NCBI Taxonomy" id="357276"/>
    <lineage>
        <taxon>Bacteria</taxon>
        <taxon>Pseudomonadati</taxon>
        <taxon>Bacteroidota</taxon>
        <taxon>Bacteroidia</taxon>
        <taxon>Bacteroidales</taxon>
        <taxon>Bacteroidaceae</taxon>
        <taxon>Phocaeicola</taxon>
    </lineage>
</organism>
<comment type="similarity">
    <text evidence="2 10">Belongs to the cation transport ATPase (P-type) (TC 3.A.3) family. Type IB subfamily.</text>
</comment>
<evidence type="ECO:0000256" key="1">
    <source>
        <dbReference type="ARBA" id="ARBA00004127"/>
    </source>
</evidence>
<dbReference type="InterPro" id="IPR027256">
    <property type="entry name" value="P-typ_ATPase_IB"/>
</dbReference>
<evidence type="ECO:0000256" key="5">
    <source>
        <dbReference type="ARBA" id="ARBA00022741"/>
    </source>
</evidence>
<feature type="domain" description="HMA" evidence="11">
    <location>
        <begin position="763"/>
        <end position="830"/>
    </location>
</feature>
<dbReference type="AlphaFoldDB" id="A0A5M5ZP85"/>
<dbReference type="PANTHER" id="PTHR43520:SF8">
    <property type="entry name" value="P-TYPE CU(+) TRANSPORTER"/>
    <property type="match status" value="1"/>
</dbReference>
<keyword evidence="5 10" id="KW-0547">Nucleotide-binding</keyword>
<dbReference type="PROSITE" id="PS01047">
    <property type="entry name" value="HMA_1"/>
    <property type="match status" value="2"/>
</dbReference>
<dbReference type="InterPro" id="IPR023299">
    <property type="entry name" value="ATPase_P-typ_cyto_dom_N"/>
</dbReference>
<dbReference type="Pfam" id="PF00403">
    <property type="entry name" value="HMA"/>
    <property type="match status" value="1"/>
</dbReference>
<feature type="transmembrane region" description="Helical" evidence="10">
    <location>
        <begin position="706"/>
        <end position="725"/>
    </location>
</feature>
<dbReference type="Pfam" id="PF00122">
    <property type="entry name" value="E1-E2_ATPase"/>
    <property type="match status" value="1"/>
</dbReference>
<dbReference type="PRINTS" id="PR00119">
    <property type="entry name" value="CATATPASE"/>
</dbReference>
<evidence type="ECO:0000256" key="6">
    <source>
        <dbReference type="ARBA" id="ARBA00022840"/>
    </source>
</evidence>
<gene>
    <name evidence="12" type="ORF">F2Y61_21125</name>
</gene>
<feature type="transmembrane region" description="Helical" evidence="10">
    <location>
        <begin position="681"/>
        <end position="700"/>
    </location>
</feature>
<dbReference type="PROSITE" id="PS50846">
    <property type="entry name" value="HMA_2"/>
    <property type="match status" value="2"/>
</dbReference>
<dbReference type="PROSITE" id="PS00154">
    <property type="entry name" value="ATPASE_E1_E2"/>
    <property type="match status" value="1"/>
</dbReference>
<dbReference type="InterPro" id="IPR008250">
    <property type="entry name" value="ATPase_P-typ_transduc_dom_A_sf"/>
</dbReference>
<comment type="caution">
    <text evidence="12">The sequence shown here is derived from an EMBL/GenBank/DDBJ whole genome shotgun (WGS) entry which is preliminary data.</text>
</comment>
<dbReference type="EMBL" id="VVZB01000021">
    <property type="protein sequence ID" value="KAA5379412.1"/>
    <property type="molecule type" value="Genomic_DNA"/>
</dbReference>
<dbReference type="GO" id="GO:0055070">
    <property type="term" value="P:copper ion homeostasis"/>
    <property type="evidence" value="ECO:0007669"/>
    <property type="project" value="TreeGrafter"/>
</dbReference>
<evidence type="ECO:0000256" key="9">
    <source>
        <dbReference type="ARBA" id="ARBA00023136"/>
    </source>
</evidence>
<feature type="transmembrane region" description="Helical" evidence="10">
    <location>
        <begin position="97"/>
        <end position="116"/>
    </location>
</feature>
<dbReference type="InterPro" id="IPR036412">
    <property type="entry name" value="HAD-like_sf"/>
</dbReference>
<sequence length="830" mass="90075">MNEKMEKGTFPVIGMSCASCAARVNKVLGGLRGVYEANVNYASATVRVVYDPTLCTPANLKAAVQGAGYDLLVDVSSDNGAADEKRQKEYAQLRNETIMAGVLAIPIIILSMFFINVPEVKYVVWLLSTVVVAWPGRRFYISAWKQLRHRSANMDTLVASSTGVAYLFSLFNLFFPDIWLSRGIEPHVYFESASVIIAFILLGRLLEARAKQKTTTSIRKLMGIQPKTVTVLTESGEKCMPVGEVRADDVLIVKPGERIAADGTVIEGTSYVDESSLTGEPLPVCKREGFQVFAGTVNRDGVLCFRAGKIGQDTLLSQIIRMVQDAQGSKAPVQQLVDKIASVFVPVIMGLSVLTLILWCVLAPETGLVHGILSMVTVLIIACPCALGLATPTALIVGIGKGAENGILIKDATSLEVARKVDVIVLDKTGTITEGHPAVTDEYWNEQSPVLRNIFYNLERLSPHPLAEAVVSFFKGEHNLSISDYENIPGRGVKGCVNGTTYYAGSLELMQEHKIAIDGNLKNRAETWLHEAKTLVWFADTGRVHALVAVTDKVKDTSVAAIAELRKAGIETYMLTGDNEASAEAVARQVGIAHYRAQVLPGDKATFVEHLQREGHTVGMVGDGINDSAALARADLSIAMGKGSDIAMDTSMVTILSSDLLRLPEAVRLSQLTFRTIRQNLFWAFIYNLIAVPVAAGILYPLNGFLLNPMIGGAAMALSSVSVVTNSLRLKRKRIGVSTGQTDTPDRYDETTNVNNSINKNLMKYEFKVKGMMCDHCRTHVEQALNSIEGLKATVTLNPPVAIVECGHEPSLTDLQRVVTEKAGEYTLSK</sequence>
<evidence type="ECO:0000256" key="10">
    <source>
        <dbReference type="RuleBase" id="RU362081"/>
    </source>
</evidence>
<dbReference type="SUPFAM" id="SSF55008">
    <property type="entry name" value="HMA, heavy metal-associated domain"/>
    <property type="match status" value="2"/>
</dbReference>
<dbReference type="SUPFAM" id="SSF56784">
    <property type="entry name" value="HAD-like"/>
    <property type="match status" value="1"/>
</dbReference>
<dbReference type="NCBIfam" id="TIGR01494">
    <property type="entry name" value="ATPase_P-type"/>
    <property type="match status" value="1"/>
</dbReference>
<keyword evidence="3 10" id="KW-0812">Transmembrane</keyword>
<dbReference type="PANTHER" id="PTHR43520">
    <property type="entry name" value="ATP7, ISOFORM B"/>
    <property type="match status" value="1"/>
</dbReference>
<keyword evidence="6 10" id="KW-0067">ATP-binding</keyword>
<evidence type="ECO:0000256" key="8">
    <source>
        <dbReference type="ARBA" id="ARBA00022989"/>
    </source>
</evidence>
<feature type="domain" description="HMA" evidence="11">
    <location>
        <begin position="6"/>
        <end position="72"/>
    </location>
</feature>
<keyword evidence="9 10" id="KW-0472">Membrane</keyword>
<accession>A0A5M5ZP85</accession>
<dbReference type="InterPro" id="IPR018303">
    <property type="entry name" value="ATPase_P-typ_P_site"/>
</dbReference>
<evidence type="ECO:0000256" key="4">
    <source>
        <dbReference type="ARBA" id="ARBA00022723"/>
    </source>
</evidence>
<protein>
    <submittedName>
        <fullName evidence="12">Heavy metal translocating P-type ATPase</fullName>
    </submittedName>
</protein>
<keyword evidence="8 10" id="KW-1133">Transmembrane helix</keyword>
<evidence type="ECO:0000313" key="12">
    <source>
        <dbReference type="EMBL" id="KAA5379412.1"/>
    </source>
</evidence>
<dbReference type="GO" id="GO:0005507">
    <property type="term" value="F:copper ion binding"/>
    <property type="evidence" value="ECO:0007669"/>
    <property type="project" value="TreeGrafter"/>
</dbReference>
<dbReference type="GO" id="GO:0043682">
    <property type="term" value="F:P-type divalent copper transporter activity"/>
    <property type="evidence" value="ECO:0007669"/>
    <property type="project" value="TreeGrafter"/>
</dbReference>
<dbReference type="GO" id="GO:0016887">
    <property type="term" value="F:ATP hydrolysis activity"/>
    <property type="evidence" value="ECO:0007669"/>
    <property type="project" value="InterPro"/>
</dbReference>
<keyword evidence="4 10" id="KW-0479">Metal-binding</keyword>
<dbReference type="InterPro" id="IPR023214">
    <property type="entry name" value="HAD_sf"/>
</dbReference>
<dbReference type="InterPro" id="IPR059000">
    <property type="entry name" value="ATPase_P-type_domA"/>
</dbReference>
<evidence type="ECO:0000256" key="7">
    <source>
        <dbReference type="ARBA" id="ARBA00022967"/>
    </source>
</evidence>
<dbReference type="InterPro" id="IPR044492">
    <property type="entry name" value="P_typ_ATPase_HD_dom"/>
</dbReference>
<dbReference type="Gene3D" id="2.70.150.10">
    <property type="entry name" value="Calcium-transporting ATPase, cytoplasmic transduction domain A"/>
    <property type="match status" value="1"/>
</dbReference>
<dbReference type="CDD" id="cd02094">
    <property type="entry name" value="P-type_ATPase_Cu-like"/>
    <property type="match status" value="1"/>
</dbReference>
<dbReference type="SUPFAM" id="SSF81665">
    <property type="entry name" value="Calcium ATPase, transmembrane domain M"/>
    <property type="match status" value="1"/>
</dbReference>
<proteinExistence type="inferred from homology"/>
<dbReference type="CDD" id="cd00371">
    <property type="entry name" value="HMA"/>
    <property type="match status" value="2"/>
</dbReference>